<dbReference type="Proteomes" id="UP000302163">
    <property type="component" value="Chromosome"/>
</dbReference>
<name>A0A4P8YH14_9ENTR</name>
<dbReference type="OrthoDB" id="6564473at2"/>
<dbReference type="AlphaFoldDB" id="A0A4P8YH14"/>
<feature type="transmembrane region" description="Helical" evidence="1">
    <location>
        <begin position="6"/>
        <end position="22"/>
    </location>
</feature>
<evidence type="ECO:0000313" key="3">
    <source>
        <dbReference type="Proteomes" id="UP000302163"/>
    </source>
</evidence>
<keyword evidence="3" id="KW-1185">Reference proteome</keyword>
<dbReference type="RefSeq" id="WP_138095119.1">
    <property type="nucleotide sequence ID" value="NZ_CP040428.1"/>
</dbReference>
<dbReference type="KEGG" id="izh:FEM41_05960"/>
<proteinExistence type="predicted"/>
<keyword evidence="1" id="KW-1133">Transmembrane helix</keyword>
<sequence length="108" mass="12465">MKEFVVIFIVIVFFAYIGREFYSNIQIDKKGKESIAIIIKSKQISSNTGGSINGEFLVSFINDENKEERVLFQETIPQLYASRVQPGEKIKIKYMKKKNKTIASFVFD</sequence>
<protein>
    <recommendedName>
        <fullName evidence="4">DUF3592 domain-containing protein</fullName>
    </recommendedName>
</protein>
<reference evidence="2 3" key="1">
    <citation type="submission" date="2019-05" db="EMBL/GenBank/DDBJ databases">
        <title>Complete genome sequence of Izhakiella calystegiae KSNA2, an endophyte isolated from beach morning glory (Calystegia soldanella).</title>
        <authorList>
            <person name="Jiang L."/>
            <person name="Jeong J.C."/>
            <person name="Kim C.Y."/>
            <person name="Kim D.H."/>
            <person name="Kim S.W."/>
            <person name="Lee j."/>
        </authorList>
    </citation>
    <scope>NUCLEOTIDE SEQUENCE [LARGE SCALE GENOMIC DNA]</scope>
    <source>
        <strain evidence="2 3">KSNA2</strain>
    </source>
</reference>
<dbReference type="EMBL" id="CP040428">
    <property type="protein sequence ID" value="QCT19233.1"/>
    <property type="molecule type" value="Genomic_DNA"/>
</dbReference>
<gene>
    <name evidence="2" type="ORF">FEM41_05960</name>
</gene>
<evidence type="ECO:0008006" key="4">
    <source>
        <dbReference type="Google" id="ProtNLM"/>
    </source>
</evidence>
<evidence type="ECO:0000313" key="2">
    <source>
        <dbReference type="EMBL" id="QCT19233.1"/>
    </source>
</evidence>
<keyword evidence="1" id="KW-0472">Membrane</keyword>
<keyword evidence="1" id="KW-0812">Transmembrane</keyword>
<evidence type="ECO:0000256" key="1">
    <source>
        <dbReference type="SAM" id="Phobius"/>
    </source>
</evidence>
<accession>A0A4P8YH14</accession>
<organism evidence="2 3">
    <name type="scientific">Jejubacter calystegiae</name>
    <dbReference type="NCBI Taxonomy" id="2579935"/>
    <lineage>
        <taxon>Bacteria</taxon>
        <taxon>Pseudomonadati</taxon>
        <taxon>Pseudomonadota</taxon>
        <taxon>Gammaproteobacteria</taxon>
        <taxon>Enterobacterales</taxon>
        <taxon>Enterobacteriaceae</taxon>
        <taxon>Jejubacter</taxon>
    </lineage>
</organism>